<reference evidence="1" key="1">
    <citation type="submission" date="2021-03" db="EMBL/GenBank/DDBJ databases">
        <title>Draft genome sequence of rust myrtle Austropuccinia psidii MF-1, a brazilian biotype.</title>
        <authorList>
            <person name="Quecine M.C."/>
            <person name="Pachon D.M.R."/>
            <person name="Bonatelli M.L."/>
            <person name="Correr F.H."/>
            <person name="Franceschini L.M."/>
            <person name="Leite T.F."/>
            <person name="Margarido G.R.A."/>
            <person name="Almeida C.A."/>
            <person name="Ferrarezi J.A."/>
            <person name="Labate C.A."/>
        </authorList>
    </citation>
    <scope>NUCLEOTIDE SEQUENCE</scope>
    <source>
        <strain evidence="1">MF-1</strain>
    </source>
</reference>
<organism evidence="1 2">
    <name type="scientific">Austropuccinia psidii MF-1</name>
    <dbReference type="NCBI Taxonomy" id="1389203"/>
    <lineage>
        <taxon>Eukaryota</taxon>
        <taxon>Fungi</taxon>
        <taxon>Dikarya</taxon>
        <taxon>Basidiomycota</taxon>
        <taxon>Pucciniomycotina</taxon>
        <taxon>Pucciniomycetes</taxon>
        <taxon>Pucciniales</taxon>
        <taxon>Sphaerophragmiaceae</taxon>
        <taxon>Austropuccinia</taxon>
    </lineage>
</organism>
<proteinExistence type="predicted"/>
<comment type="caution">
    <text evidence="1">The sequence shown here is derived from an EMBL/GenBank/DDBJ whole genome shotgun (WGS) entry which is preliminary data.</text>
</comment>
<evidence type="ECO:0000313" key="1">
    <source>
        <dbReference type="EMBL" id="MBW0474499.1"/>
    </source>
</evidence>
<sequence length="271" mass="31505">MDDSIREQSDDYQDPRKEFLVEYQEETPLEMQDIQLEAGMPQDTSNKNLCKHTQDAQTSLVTPTKGMPYIHGTATKMTVCIDNPQHSLIIDSVAHFSIVARHYLENHFPNWENQLFPTKAKSFKSASGKMTSIGTIIKQIIVPHRRDYKRIYGIDIYSSKNRHITIGTNKEKKFSPDIYQIYAQDPIEELLNEFREGKFSTTLTSKQKLSVLKVLRKNRPAFSIGEEPLGKIRVYDIELYLDVERLYPTMLRRPPYPGILETRKEIEKHIN</sequence>
<keyword evidence="2" id="KW-1185">Reference proteome</keyword>
<gene>
    <name evidence="1" type="ORF">O181_014214</name>
</gene>
<protein>
    <submittedName>
        <fullName evidence="1">Uncharacterized protein</fullName>
    </submittedName>
</protein>
<dbReference type="EMBL" id="AVOT02003756">
    <property type="protein sequence ID" value="MBW0474499.1"/>
    <property type="molecule type" value="Genomic_DNA"/>
</dbReference>
<evidence type="ECO:0000313" key="2">
    <source>
        <dbReference type="Proteomes" id="UP000765509"/>
    </source>
</evidence>
<name>A0A9Q3BZP7_9BASI</name>
<dbReference type="Proteomes" id="UP000765509">
    <property type="component" value="Unassembled WGS sequence"/>
</dbReference>
<accession>A0A9Q3BZP7</accession>
<dbReference type="AlphaFoldDB" id="A0A9Q3BZP7"/>